<dbReference type="SUPFAM" id="SSF81301">
    <property type="entry name" value="Nucleotidyltransferase"/>
    <property type="match status" value="1"/>
</dbReference>
<accession>A8MBC6</accession>
<dbReference type="RefSeq" id="WP_012185436.1">
    <property type="nucleotide sequence ID" value="NC_009954.1"/>
</dbReference>
<evidence type="ECO:0000313" key="2">
    <source>
        <dbReference type="Proteomes" id="UP000001137"/>
    </source>
</evidence>
<dbReference type="InterPro" id="IPR043519">
    <property type="entry name" value="NT_sf"/>
</dbReference>
<dbReference type="Proteomes" id="UP000001137">
    <property type="component" value="Chromosome"/>
</dbReference>
<evidence type="ECO:0000313" key="1">
    <source>
        <dbReference type="EMBL" id="ABW01216.1"/>
    </source>
</evidence>
<reference evidence="1 2" key="1">
    <citation type="submission" date="2007-10" db="EMBL/GenBank/DDBJ databases">
        <title>Complete sequence of Caldivirga maquilingensis IC-167.</title>
        <authorList>
            <consortium name="US DOE Joint Genome Institute"/>
            <person name="Copeland A."/>
            <person name="Lucas S."/>
            <person name="Lapidus A."/>
            <person name="Barry K."/>
            <person name="Glavina del Rio T."/>
            <person name="Dalin E."/>
            <person name="Tice H."/>
            <person name="Pitluck S."/>
            <person name="Saunders E."/>
            <person name="Brettin T."/>
            <person name="Bruce D."/>
            <person name="Detter J.C."/>
            <person name="Han C."/>
            <person name="Schmutz J."/>
            <person name="Larimer F."/>
            <person name="Land M."/>
            <person name="Hauser L."/>
            <person name="Kyrpides N."/>
            <person name="Ivanova N."/>
            <person name="Biddle J.F."/>
            <person name="Zhang Z."/>
            <person name="Fitz-Gibbon S.T."/>
            <person name="Lowe T.M."/>
            <person name="Saltikov C."/>
            <person name="House C.H."/>
            <person name="Richardson P."/>
        </authorList>
    </citation>
    <scope>NUCLEOTIDE SEQUENCE [LARGE SCALE GENOMIC DNA]</scope>
    <source>
        <strain evidence="2">ATCC 700844 / DSM 13496 / JCM 10307 / IC-167</strain>
    </source>
</reference>
<organism evidence="1 2">
    <name type="scientific">Caldivirga maquilingensis (strain ATCC 700844 / DSM 13496 / JCM 10307 / IC-167)</name>
    <dbReference type="NCBI Taxonomy" id="397948"/>
    <lineage>
        <taxon>Archaea</taxon>
        <taxon>Thermoproteota</taxon>
        <taxon>Thermoprotei</taxon>
        <taxon>Thermoproteales</taxon>
        <taxon>Thermoproteaceae</taxon>
        <taxon>Caldivirga</taxon>
    </lineage>
</organism>
<dbReference type="KEGG" id="cma:Cmaq_0370"/>
<dbReference type="STRING" id="397948.Cmaq_0370"/>
<proteinExistence type="predicted"/>
<dbReference type="EMBL" id="CP000852">
    <property type="protein sequence ID" value="ABW01216.1"/>
    <property type="molecule type" value="Genomic_DNA"/>
</dbReference>
<keyword evidence="2" id="KW-1185">Reference proteome</keyword>
<name>A8MBC6_CALMQ</name>
<dbReference type="GeneID" id="5708879"/>
<protein>
    <submittedName>
        <fullName evidence="1">Uncharacterized protein</fullName>
    </submittedName>
</protein>
<gene>
    <name evidence="1" type="ordered locus">Cmaq_0370</name>
</gene>
<dbReference type="AlphaFoldDB" id="A8MBC6"/>
<sequence>MLSVPQTVELGLRIINSSEERGLTVRLLGGVAVYILASDVYPKVPSLSRVPKDIDLVAHVKDSSKLTSLMEDMGIEADKRFNALHGYERLMFRNPRDGTRIDVFLDVFRESHVINLKDRLEVFKPTIPPSDLLLTKLQIWSISERDIKDIVALLFKFRISNNDSMNELNINRLIELTSNDWGLYKTIMVNLSRVTEYIRSKGELSNISGDVISKINDISLKIEKAPKSMRWRLRSIIGERVKWYEEPEEVN</sequence>
<dbReference type="HOGENOM" id="CLU_093138_0_0_2"/>
<dbReference type="OrthoDB" id="298589at2157"/>
<dbReference type="eggNOG" id="arCOG06048">
    <property type="taxonomic scope" value="Archaea"/>
</dbReference>